<name>A0A0F9A1L1_9ZZZZ</name>
<reference evidence="2" key="1">
    <citation type="journal article" date="2015" name="Nature">
        <title>Complex archaea that bridge the gap between prokaryotes and eukaryotes.</title>
        <authorList>
            <person name="Spang A."/>
            <person name="Saw J.H."/>
            <person name="Jorgensen S.L."/>
            <person name="Zaremba-Niedzwiedzka K."/>
            <person name="Martijn J."/>
            <person name="Lind A.E."/>
            <person name="van Eijk R."/>
            <person name="Schleper C."/>
            <person name="Guy L."/>
            <person name="Ettema T.J."/>
        </authorList>
    </citation>
    <scope>NUCLEOTIDE SEQUENCE</scope>
</reference>
<dbReference type="GO" id="GO:0003677">
    <property type="term" value="F:DNA binding"/>
    <property type="evidence" value="ECO:0007669"/>
    <property type="project" value="InterPro"/>
</dbReference>
<dbReference type="SUPFAM" id="SSF56349">
    <property type="entry name" value="DNA breaking-rejoining enzymes"/>
    <property type="match status" value="1"/>
</dbReference>
<dbReference type="AlphaFoldDB" id="A0A0F9A1L1"/>
<dbReference type="InterPro" id="IPR013762">
    <property type="entry name" value="Integrase-like_cat_sf"/>
</dbReference>
<gene>
    <name evidence="2" type="ORF">LCGC14_2707720</name>
</gene>
<sequence>MHLRGAIKFNNVVDEEGVFKRVGTHTFRKTINTLRAKKGCPAGLMERLLNHKLTVNQKYYNKMADEELVKEFDIYNPFNFLF</sequence>
<proteinExistence type="predicted"/>
<comment type="caution">
    <text evidence="2">The sequence shown here is derived from an EMBL/GenBank/DDBJ whole genome shotgun (WGS) entry which is preliminary data.</text>
</comment>
<evidence type="ECO:0000256" key="1">
    <source>
        <dbReference type="ARBA" id="ARBA00023172"/>
    </source>
</evidence>
<accession>A0A0F9A1L1</accession>
<organism evidence="2">
    <name type="scientific">marine sediment metagenome</name>
    <dbReference type="NCBI Taxonomy" id="412755"/>
    <lineage>
        <taxon>unclassified sequences</taxon>
        <taxon>metagenomes</taxon>
        <taxon>ecological metagenomes</taxon>
    </lineage>
</organism>
<dbReference type="EMBL" id="LAZR01048426">
    <property type="protein sequence ID" value="KKK91960.1"/>
    <property type="molecule type" value="Genomic_DNA"/>
</dbReference>
<dbReference type="Gene3D" id="1.10.443.10">
    <property type="entry name" value="Intergrase catalytic core"/>
    <property type="match status" value="1"/>
</dbReference>
<dbReference type="InterPro" id="IPR011010">
    <property type="entry name" value="DNA_brk_join_enz"/>
</dbReference>
<evidence type="ECO:0008006" key="3">
    <source>
        <dbReference type="Google" id="ProtNLM"/>
    </source>
</evidence>
<protein>
    <recommendedName>
        <fullName evidence="3">Tyr recombinase domain-containing protein</fullName>
    </recommendedName>
</protein>
<dbReference type="GO" id="GO:0015074">
    <property type="term" value="P:DNA integration"/>
    <property type="evidence" value="ECO:0007669"/>
    <property type="project" value="InterPro"/>
</dbReference>
<evidence type="ECO:0000313" key="2">
    <source>
        <dbReference type="EMBL" id="KKK91960.1"/>
    </source>
</evidence>
<dbReference type="GO" id="GO:0006310">
    <property type="term" value="P:DNA recombination"/>
    <property type="evidence" value="ECO:0007669"/>
    <property type="project" value="UniProtKB-KW"/>
</dbReference>
<keyword evidence="1" id="KW-0233">DNA recombination</keyword>